<comment type="caution">
    <text evidence="7">The sequence shown here is derived from an EMBL/GenBank/DDBJ whole genome shotgun (WGS) entry which is preliminary data.</text>
</comment>
<evidence type="ECO:0000256" key="2">
    <source>
        <dbReference type="ARBA" id="ARBA00022475"/>
    </source>
</evidence>
<feature type="transmembrane region" description="Helical" evidence="6">
    <location>
        <begin position="190"/>
        <end position="208"/>
    </location>
</feature>
<dbReference type="InterPro" id="IPR051461">
    <property type="entry name" value="UPF0750_membrane"/>
</dbReference>
<dbReference type="InterPro" id="IPR003740">
    <property type="entry name" value="YitT"/>
</dbReference>
<reference evidence="7 8" key="1">
    <citation type="submission" date="2020-08" db="EMBL/GenBank/DDBJ databases">
        <title>Genomic Encyclopedia of Type Strains, Phase III (KMG-III): the genomes of soil and plant-associated and newly described type strains.</title>
        <authorList>
            <person name="Whitman W."/>
        </authorList>
    </citation>
    <scope>NUCLEOTIDE SEQUENCE [LARGE SCALE GENOMIC DNA]</scope>
    <source>
        <strain evidence="7 8">CECT 5831</strain>
    </source>
</reference>
<organism evidence="7 8">
    <name type="scientific">Paenibacillus rhizosphaerae</name>
    <dbReference type="NCBI Taxonomy" id="297318"/>
    <lineage>
        <taxon>Bacteria</taxon>
        <taxon>Bacillati</taxon>
        <taxon>Bacillota</taxon>
        <taxon>Bacilli</taxon>
        <taxon>Bacillales</taxon>
        <taxon>Paenibacillaceae</taxon>
        <taxon>Paenibacillus</taxon>
    </lineage>
</organism>
<protein>
    <submittedName>
        <fullName evidence="7">Uncharacterized membrane-anchored protein YitT (DUF2179 family)</fullName>
    </submittedName>
</protein>
<evidence type="ECO:0000256" key="4">
    <source>
        <dbReference type="ARBA" id="ARBA00022989"/>
    </source>
</evidence>
<evidence type="ECO:0000256" key="5">
    <source>
        <dbReference type="ARBA" id="ARBA00023136"/>
    </source>
</evidence>
<comment type="subcellular location">
    <subcellularLocation>
        <location evidence="1">Cell membrane</location>
        <topology evidence="1">Multi-pass membrane protein</topology>
    </subcellularLocation>
</comment>
<evidence type="ECO:0000313" key="8">
    <source>
        <dbReference type="Proteomes" id="UP000517523"/>
    </source>
</evidence>
<keyword evidence="3 6" id="KW-0812">Transmembrane</keyword>
<dbReference type="GO" id="GO:0005886">
    <property type="term" value="C:plasma membrane"/>
    <property type="evidence" value="ECO:0007669"/>
    <property type="project" value="UniProtKB-SubCell"/>
</dbReference>
<dbReference type="AlphaFoldDB" id="A0A839TI37"/>
<dbReference type="EMBL" id="JACHXJ010000001">
    <property type="protein sequence ID" value="MBB3126292.1"/>
    <property type="molecule type" value="Genomic_DNA"/>
</dbReference>
<gene>
    <name evidence="7" type="ORF">FHS19_000946</name>
</gene>
<feature type="transmembrane region" description="Helical" evidence="6">
    <location>
        <begin position="61"/>
        <end position="79"/>
    </location>
</feature>
<name>A0A839TI37_9BACL</name>
<evidence type="ECO:0000256" key="3">
    <source>
        <dbReference type="ARBA" id="ARBA00022692"/>
    </source>
</evidence>
<dbReference type="RefSeq" id="WP_183579221.1">
    <property type="nucleotide sequence ID" value="NZ_JACHXJ010000001.1"/>
</dbReference>
<dbReference type="PANTHER" id="PTHR33545">
    <property type="entry name" value="UPF0750 MEMBRANE PROTEIN YITT-RELATED"/>
    <property type="match status" value="1"/>
</dbReference>
<evidence type="ECO:0000313" key="7">
    <source>
        <dbReference type="EMBL" id="MBB3126292.1"/>
    </source>
</evidence>
<feature type="transmembrane region" description="Helical" evidence="6">
    <location>
        <begin position="86"/>
        <end position="107"/>
    </location>
</feature>
<feature type="transmembrane region" description="Helical" evidence="6">
    <location>
        <begin position="166"/>
        <end position="184"/>
    </location>
</feature>
<keyword evidence="2" id="KW-1003">Cell membrane</keyword>
<dbReference type="Proteomes" id="UP000517523">
    <property type="component" value="Unassembled WGS sequence"/>
</dbReference>
<sequence length="305" mass="32495">MRKTFGASGRNGKHANAIFKSVIGGIAASVGVELFLHPHELIAGGVTGISGLVSFHTDNHFGMLLVLFNLPLLFFYSLLGRTKIWLQVLPGLLAFAGSAFLLAPLPAVSGEPVIAALAGGLCLGFGGGLAVKSGGLLDALGLEKTDRIRSAGIQAGTRPAISVERLLLLCHALVLVTAGAALGWERTLYSAFACLAAYETAGVVIFGIRRLAGVTTANPRQVEAEMKSRLRLEGLAWNEVEIGHDRGREVESDRDGDCNCGRIPAQTRLMYSVHLLDVPRFKAVLRKADPQAQIVWVERSGIKHE</sequence>
<proteinExistence type="predicted"/>
<evidence type="ECO:0000256" key="1">
    <source>
        <dbReference type="ARBA" id="ARBA00004651"/>
    </source>
</evidence>
<dbReference type="PANTHER" id="PTHR33545:SF3">
    <property type="entry name" value="UPF0750 MEMBRANE PROTEIN YQFU"/>
    <property type="match status" value="1"/>
</dbReference>
<feature type="transmembrane region" description="Helical" evidence="6">
    <location>
        <begin position="113"/>
        <end position="131"/>
    </location>
</feature>
<keyword evidence="5 6" id="KW-0472">Membrane</keyword>
<evidence type="ECO:0000256" key="6">
    <source>
        <dbReference type="SAM" id="Phobius"/>
    </source>
</evidence>
<dbReference type="Pfam" id="PF02588">
    <property type="entry name" value="YitT_membrane"/>
    <property type="match status" value="1"/>
</dbReference>
<keyword evidence="4 6" id="KW-1133">Transmembrane helix</keyword>
<accession>A0A839TI37</accession>